<dbReference type="Proteomes" id="UP001172142">
    <property type="component" value="Unassembled WGS sequence"/>
</dbReference>
<protein>
    <submittedName>
        <fullName evidence="1">Uncharacterized protein</fullName>
    </submittedName>
</protein>
<reference evidence="1 2" key="1">
    <citation type="submission" date="2023-07" db="EMBL/GenBank/DDBJ databases">
        <title>Novel species in genus Planococcus.</title>
        <authorList>
            <person name="Ning S."/>
        </authorList>
    </citation>
    <scope>NUCLEOTIDE SEQUENCE [LARGE SCALE GENOMIC DNA]</scope>
    <source>
        <strain evidence="1 2">N017</strain>
    </source>
</reference>
<dbReference type="SUPFAM" id="SSF51735">
    <property type="entry name" value="NAD(P)-binding Rossmann-fold domains"/>
    <property type="match status" value="1"/>
</dbReference>
<comment type="caution">
    <text evidence="1">The sequence shown here is derived from an EMBL/GenBank/DDBJ whole genome shotgun (WGS) entry which is preliminary data.</text>
</comment>
<proteinExistence type="predicted"/>
<organism evidence="1 2">
    <name type="scientific">Planococcus shenhongbingii</name>
    <dbReference type="NCBI Taxonomy" id="3058398"/>
    <lineage>
        <taxon>Bacteria</taxon>
        <taxon>Bacillati</taxon>
        <taxon>Bacillota</taxon>
        <taxon>Bacilli</taxon>
        <taxon>Bacillales</taxon>
        <taxon>Caryophanaceae</taxon>
        <taxon>Planococcus</taxon>
    </lineage>
</organism>
<keyword evidence="2" id="KW-1185">Reference proteome</keyword>
<evidence type="ECO:0000313" key="1">
    <source>
        <dbReference type="EMBL" id="MDN7245164.1"/>
    </source>
</evidence>
<dbReference type="Gene3D" id="3.40.50.720">
    <property type="entry name" value="NAD(P)-binding Rossmann-like Domain"/>
    <property type="match status" value="1"/>
</dbReference>
<dbReference type="InterPro" id="IPR036291">
    <property type="entry name" value="NAD(P)-bd_dom_sf"/>
</dbReference>
<dbReference type="RefSeq" id="WP_301855682.1">
    <property type="nucleotide sequence ID" value="NZ_JAUJWU010000001.1"/>
</dbReference>
<evidence type="ECO:0000313" key="2">
    <source>
        <dbReference type="Proteomes" id="UP001172142"/>
    </source>
</evidence>
<name>A0ABT8NBT0_9BACL</name>
<gene>
    <name evidence="1" type="ORF">QWY13_06585</name>
</gene>
<sequence>MQDFFKTATPLGNRWQCAVRQTERYQRSGRTTVMEQPENAFGPVNVLVNNAGITMITSILQMTEEGRH</sequence>
<accession>A0ABT8NBT0</accession>
<dbReference type="EMBL" id="JAUJWU010000001">
    <property type="protein sequence ID" value="MDN7245164.1"/>
    <property type="molecule type" value="Genomic_DNA"/>
</dbReference>